<dbReference type="PANTHER" id="PTHR45887">
    <property type="entry name" value="TRANSLATION INITIATION FACTOR EIF-2B SUBUNIT EPSILON"/>
    <property type="match status" value="1"/>
</dbReference>
<dbReference type="RefSeq" id="XP_012946493.1">
    <property type="nucleotide sequence ID" value="XM_013091039.2"/>
</dbReference>
<dbReference type="SMART" id="SM00515">
    <property type="entry name" value="eIF5C"/>
    <property type="match status" value="1"/>
</dbReference>
<dbReference type="InterPro" id="IPR016024">
    <property type="entry name" value="ARM-type_fold"/>
</dbReference>
<dbReference type="InterPro" id="IPR044123">
    <property type="entry name" value="W2_eIF2B_epsilon"/>
</dbReference>
<sequence>MEGETTEERVKRLKMYGSQSNAFPYRPRTDDDYVVWGVEEKQESDDNEVETEDYMYYFEKKDEQTDTEEEDEEEEFRRELAETFDRAEKEEIRHEYLILEINSLKMVYNVSFDRVIRFILTSFLLVSNDDDDEKQFLASVRSKILRYQPVLKKYIKDKTSQLSAIDGLGDFVISTQEKSHLIPKLLYCLYDANLLLEEIMLSWFNDDKSNDSLVTLARPFLDWLQEEEEDEEDDE</sequence>
<evidence type="ECO:0000313" key="3">
    <source>
        <dbReference type="RefSeq" id="XP_012946493.1"/>
    </source>
</evidence>
<accession>A0ABM1AF61</accession>
<name>A0ABM1AF61_APLCA</name>
<evidence type="ECO:0000259" key="1">
    <source>
        <dbReference type="PROSITE" id="PS51363"/>
    </source>
</evidence>
<keyword evidence="2" id="KW-1185">Reference proteome</keyword>
<protein>
    <submittedName>
        <fullName evidence="3">Translation initiation factor eIF-2B subunit epsilon-like</fullName>
    </submittedName>
</protein>
<dbReference type="PROSITE" id="PS51363">
    <property type="entry name" value="W2"/>
    <property type="match status" value="1"/>
</dbReference>
<gene>
    <name evidence="3" type="primary">LOC106014034</name>
</gene>
<feature type="domain" description="W2" evidence="1">
    <location>
        <begin position="66"/>
        <end position="234"/>
    </location>
</feature>
<dbReference type="CDD" id="cd11558">
    <property type="entry name" value="W2_eIF2B_epsilon"/>
    <property type="match status" value="1"/>
</dbReference>
<evidence type="ECO:0000313" key="2">
    <source>
        <dbReference type="Proteomes" id="UP000694888"/>
    </source>
</evidence>
<dbReference type="GeneID" id="106014034"/>
<organism evidence="2 3">
    <name type="scientific">Aplysia californica</name>
    <name type="common">California sea hare</name>
    <dbReference type="NCBI Taxonomy" id="6500"/>
    <lineage>
        <taxon>Eukaryota</taxon>
        <taxon>Metazoa</taxon>
        <taxon>Spiralia</taxon>
        <taxon>Lophotrochozoa</taxon>
        <taxon>Mollusca</taxon>
        <taxon>Gastropoda</taxon>
        <taxon>Heterobranchia</taxon>
        <taxon>Euthyneura</taxon>
        <taxon>Tectipleura</taxon>
        <taxon>Aplysiida</taxon>
        <taxon>Aplysioidea</taxon>
        <taxon>Aplysiidae</taxon>
        <taxon>Aplysia</taxon>
    </lineage>
</organism>
<dbReference type="Proteomes" id="UP000694888">
    <property type="component" value="Unplaced"/>
</dbReference>
<dbReference type="Gene3D" id="1.25.40.180">
    <property type="match status" value="1"/>
</dbReference>
<reference evidence="3" key="1">
    <citation type="submission" date="2025-08" db="UniProtKB">
        <authorList>
            <consortium name="RefSeq"/>
        </authorList>
    </citation>
    <scope>IDENTIFICATION</scope>
</reference>
<proteinExistence type="predicted"/>
<dbReference type="Pfam" id="PF02020">
    <property type="entry name" value="W2"/>
    <property type="match status" value="1"/>
</dbReference>
<dbReference type="InterPro" id="IPR051956">
    <property type="entry name" value="eIF2B_epsilon"/>
</dbReference>
<dbReference type="SUPFAM" id="SSF48371">
    <property type="entry name" value="ARM repeat"/>
    <property type="match status" value="1"/>
</dbReference>
<dbReference type="InterPro" id="IPR003307">
    <property type="entry name" value="W2_domain"/>
</dbReference>
<dbReference type="PANTHER" id="PTHR45887:SF1">
    <property type="entry name" value="TRANSLATION INITIATION FACTOR EIF-2B SUBUNIT EPSILON"/>
    <property type="match status" value="1"/>
</dbReference>